<dbReference type="PIRSF" id="PIRSF000517">
    <property type="entry name" value="Tyr_transaminase"/>
    <property type="match status" value="1"/>
</dbReference>
<reference evidence="8" key="2">
    <citation type="submission" date="2023-06" db="EMBL/GenBank/DDBJ databases">
        <authorList>
            <person name="Ma L."/>
            <person name="Liu K.-W."/>
            <person name="Li Z."/>
            <person name="Hsiao Y.-Y."/>
            <person name="Qi Y."/>
            <person name="Fu T."/>
            <person name="Tang G."/>
            <person name="Zhang D."/>
            <person name="Sun W.-H."/>
            <person name="Liu D.-K."/>
            <person name="Li Y."/>
            <person name="Chen G.-Z."/>
            <person name="Liu X.-D."/>
            <person name="Liao X.-Y."/>
            <person name="Jiang Y.-T."/>
            <person name="Yu X."/>
            <person name="Hao Y."/>
            <person name="Huang J."/>
            <person name="Zhao X.-W."/>
            <person name="Ke S."/>
            <person name="Chen Y.-Y."/>
            <person name="Wu W.-L."/>
            <person name="Hsu J.-L."/>
            <person name="Lin Y.-F."/>
            <person name="Huang M.-D."/>
            <person name="Li C.-Y."/>
            <person name="Huang L."/>
            <person name="Wang Z.-W."/>
            <person name="Zhao X."/>
            <person name="Zhong W.-Y."/>
            <person name="Peng D.-H."/>
            <person name="Ahmad S."/>
            <person name="Lan S."/>
            <person name="Zhang J.-S."/>
            <person name="Tsai W.-C."/>
            <person name="Van De Peer Y."/>
            <person name="Liu Z.-J."/>
        </authorList>
    </citation>
    <scope>NUCLEOTIDE SEQUENCE</scope>
    <source>
        <strain evidence="8">CP</strain>
        <tissue evidence="8">Leaves</tissue>
    </source>
</reference>
<dbReference type="CDD" id="cd00609">
    <property type="entry name" value="AAT_like"/>
    <property type="match status" value="1"/>
</dbReference>
<evidence type="ECO:0000313" key="9">
    <source>
        <dbReference type="Proteomes" id="UP001180020"/>
    </source>
</evidence>
<dbReference type="PANTHER" id="PTHR45744:SF11">
    <property type="entry name" value="TYROSINE AMINOTRANSFERASE"/>
    <property type="match status" value="1"/>
</dbReference>
<dbReference type="AlphaFoldDB" id="A0AAV9DK45"/>
<comment type="cofactor">
    <cofactor evidence="1 4 5">
        <name>pyridoxal 5'-phosphate</name>
        <dbReference type="ChEBI" id="CHEBI:597326"/>
    </cofactor>
</comment>
<dbReference type="Gene3D" id="3.90.1150.10">
    <property type="entry name" value="Aspartate Aminotransferase, domain 1"/>
    <property type="match status" value="3"/>
</dbReference>
<evidence type="ECO:0000313" key="8">
    <source>
        <dbReference type="EMBL" id="KAK1301262.1"/>
    </source>
</evidence>
<dbReference type="InterPro" id="IPR015421">
    <property type="entry name" value="PyrdxlP-dep_Trfase_major"/>
</dbReference>
<comment type="caution">
    <text evidence="8">The sequence shown here is derived from an EMBL/GenBank/DDBJ whole genome shotgun (WGS) entry which is preliminary data.</text>
</comment>
<dbReference type="PANTHER" id="PTHR45744">
    <property type="entry name" value="TYROSINE AMINOTRANSFERASE"/>
    <property type="match status" value="1"/>
</dbReference>
<keyword evidence="3 4" id="KW-0663">Pyridoxal phosphate</keyword>
<dbReference type="SUPFAM" id="SSF53383">
    <property type="entry name" value="PLP-dependent transferases"/>
    <property type="match status" value="1"/>
</dbReference>
<evidence type="ECO:0000256" key="1">
    <source>
        <dbReference type="ARBA" id="ARBA00001933"/>
    </source>
</evidence>
<keyword evidence="9" id="KW-1185">Reference proteome</keyword>
<dbReference type="InterPro" id="IPR004838">
    <property type="entry name" value="NHTrfase_class1_PyrdxlP-BS"/>
</dbReference>
<dbReference type="EMBL" id="JAUJYO010000012">
    <property type="protein sequence ID" value="KAK1301262.1"/>
    <property type="molecule type" value="Genomic_DNA"/>
</dbReference>
<proteinExistence type="inferred from homology"/>
<organism evidence="8 9">
    <name type="scientific">Acorus calamus</name>
    <name type="common">Sweet flag</name>
    <dbReference type="NCBI Taxonomy" id="4465"/>
    <lineage>
        <taxon>Eukaryota</taxon>
        <taxon>Viridiplantae</taxon>
        <taxon>Streptophyta</taxon>
        <taxon>Embryophyta</taxon>
        <taxon>Tracheophyta</taxon>
        <taxon>Spermatophyta</taxon>
        <taxon>Magnoliopsida</taxon>
        <taxon>Liliopsida</taxon>
        <taxon>Acoraceae</taxon>
        <taxon>Acorus</taxon>
    </lineage>
</organism>
<dbReference type="InterPro" id="IPR015422">
    <property type="entry name" value="PyrdxlP-dep_Trfase_small"/>
</dbReference>
<sequence>MENGHGDALREEEEEDEEEWKFGPSEDLLFASRISIRGVLGQVMENVVDSHRPPVPLGHGDPSVFPCFRTASDAVDAVVSAVRSADFNCYSPTVGLLSARRAVAKYLSRDLPYELTTDDVYITNGPGYPFYEARAAFSRLEARHFDLLPNEGWEIDLDAVEALADANTVAMVLINPGNPCGNVFRKQHLTKVAETARKLGILVIADEVYDHLAFGETPFVPMGVFGSIVPVVTVGSISKRWVVPGWRLGWIVTSDPNGILKKTKENFKIEEGIWRGTVRNEIVEGIKGILNITTDPTTFTQGAVSDIIKNTKEDFFRKTIDLLRETADVELKLSLLNGIENDVDFCCKLAREESVIILPGSAVGLKNWLRITFAVGPSSLEDGLGRLKSFCERHSKAE</sequence>
<dbReference type="Proteomes" id="UP001180020">
    <property type="component" value="Unassembled WGS sequence"/>
</dbReference>
<evidence type="ECO:0000256" key="5">
    <source>
        <dbReference type="PIRSR" id="PIRSR000517-1"/>
    </source>
</evidence>
<protein>
    <submittedName>
        <fullName evidence="8">Nicotianamine aminotransferase B</fullName>
    </submittedName>
</protein>
<keyword evidence="8" id="KW-0808">Transferase</keyword>
<dbReference type="InterPro" id="IPR004839">
    <property type="entry name" value="Aminotransferase_I/II_large"/>
</dbReference>
<dbReference type="InterPro" id="IPR005958">
    <property type="entry name" value="TyrNic_aminoTrfase"/>
</dbReference>
<dbReference type="GO" id="GO:0030170">
    <property type="term" value="F:pyridoxal phosphate binding"/>
    <property type="evidence" value="ECO:0007669"/>
    <property type="project" value="InterPro"/>
</dbReference>
<feature type="modified residue" description="N6-(pyridoxal phosphate)lysine" evidence="5">
    <location>
        <position position="239"/>
    </location>
</feature>
<keyword evidence="8" id="KW-0032">Aminotransferase</keyword>
<dbReference type="PROSITE" id="PS00105">
    <property type="entry name" value="AA_TRANSFER_CLASS_1"/>
    <property type="match status" value="1"/>
</dbReference>
<evidence type="ECO:0000259" key="7">
    <source>
        <dbReference type="Pfam" id="PF00155"/>
    </source>
</evidence>
<reference evidence="8" key="1">
    <citation type="journal article" date="2023" name="Nat. Commun.">
        <title>Diploid and tetraploid genomes of Acorus and the evolution of monocots.</title>
        <authorList>
            <person name="Ma L."/>
            <person name="Liu K.W."/>
            <person name="Li Z."/>
            <person name="Hsiao Y.Y."/>
            <person name="Qi Y."/>
            <person name="Fu T."/>
            <person name="Tang G.D."/>
            <person name="Zhang D."/>
            <person name="Sun W.H."/>
            <person name="Liu D.K."/>
            <person name="Li Y."/>
            <person name="Chen G.Z."/>
            <person name="Liu X.D."/>
            <person name="Liao X.Y."/>
            <person name="Jiang Y.T."/>
            <person name="Yu X."/>
            <person name="Hao Y."/>
            <person name="Huang J."/>
            <person name="Zhao X.W."/>
            <person name="Ke S."/>
            <person name="Chen Y.Y."/>
            <person name="Wu W.L."/>
            <person name="Hsu J.L."/>
            <person name="Lin Y.F."/>
            <person name="Huang M.D."/>
            <person name="Li C.Y."/>
            <person name="Huang L."/>
            <person name="Wang Z.W."/>
            <person name="Zhao X."/>
            <person name="Zhong W.Y."/>
            <person name="Peng D.H."/>
            <person name="Ahmad S."/>
            <person name="Lan S."/>
            <person name="Zhang J.S."/>
            <person name="Tsai W.C."/>
            <person name="Van de Peer Y."/>
            <person name="Liu Z.J."/>
        </authorList>
    </citation>
    <scope>NUCLEOTIDE SEQUENCE</scope>
    <source>
        <strain evidence="8">CP</strain>
    </source>
</reference>
<evidence type="ECO:0000256" key="2">
    <source>
        <dbReference type="ARBA" id="ARBA00007441"/>
    </source>
</evidence>
<feature type="region of interest" description="Disordered" evidence="6">
    <location>
        <begin position="1"/>
        <end position="22"/>
    </location>
</feature>
<name>A0AAV9DK45_ACOCL</name>
<dbReference type="InterPro" id="IPR015424">
    <property type="entry name" value="PyrdxlP-dep_Trfase"/>
</dbReference>
<feature type="domain" description="Aminotransferase class I/classII large" evidence="7">
    <location>
        <begin position="117"/>
        <end position="378"/>
    </location>
</feature>
<dbReference type="GO" id="GO:0006572">
    <property type="term" value="P:L-tyrosine catabolic process"/>
    <property type="evidence" value="ECO:0007669"/>
    <property type="project" value="TreeGrafter"/>
</dbReference>
<evidence type="ECO:0000256" key="6">
    <source>
        <dbReference type="SAM" id="MobiDB-lite"/>
    </source>
</evidence>
<comment type="similarity">
    <text evidence="2 4">Belongs to the class-I pyridoxal-phosphate-dependent aminotransferase family.</text>
</comment>
<feature type="compositionally biased region" description="Acidic residues" evidence="6">
    <location>
        <begin position="10"/>
        <end position="19"/>
    </location>
</feature>
<gene>
    <name evidence="8" type="primary">naat-B</name>
    <name evidence="8" type="ORF">QJS10_CPB12g00977</name>
</gene>
<evidence type="ECO:0000256" key="3">
    <source>
        <dbReference type="ARBA" id="ARBA00022898"/>
    </source>
</evidence>
<evidence type="ECO:0000256" key="4">
    <source>
        <dbReference type="PIRNR" id="PIRNR000517"/>
    </source>
</evidence>
<accession>A0AAV9DK45</accession>
<dbReference type="GO" id="GO:0004838">
    <property type="term" value="F:L-tyrosine-2-oxoglutarate transaminase activity"/>
    <property type="evidence" value="ECO:0007669"/>
    <property type="project" value="TreeGrafter"/>
</dbReference>
<dbReference type="Gene3D" id="3.40.640.10">
    <property type="entry name" value="Type I PLP-dependent aspartate aminotransferase-like (Major domain)"/>
    <property type="match status" value="2"/>
</dbReference>
<dbReference type="Pfam" id="PF00155">
    <property type="entry name" value="Aminotran_1_2"/>
    <property type="match status" value="1"/>
</dbReference>